<reference evidence="1 2" key="1">
    <citation type="journal article" date="2023" name="Nucleic Acids Res.">
        <title>The hologenome of Daphnia magna reveals possible DNA methylation and microbiome-mediated evolution of the host genome.</title>
        <authorList>
            <person name="Chaturvedi A."/>
            <person name="Li X."/>
            <person name="Dhandapani V."/>
            <person name="Marshall H."/>
            <person name="Kissane S."/>
            <person name="Cuenca-Cambronero M."/>
            <person name="Asole G."/>
            <person name="Calvet F."/>
            <person name="Ruiz-Romero M."/>
            <person name="Marangio P."/>
            <person name="Guigo R."/>
            <person name="Rago D."/>
            <person name="Mirbahai L."/>
            <person name="Eastwood N."/>
            <person name="Colbourne J.K."/>
            <person name="Zhou J."/>
            <person name="Mallon E."/>
            <person name="Orsini L."/>
        </authorList>
    </citation>
    <scope>NUCLEOTIDE SEQUENCE [LARGE SCALE GENOMIC DNA]</scope>
    <source>
        <strain evidence="1">LRV0_1</strain>
    </source>
</reference>
<evidence type="ECO:0000313" key="1">
    <source>
        <dbReference type="EMBL" id="KAK4020576.1"/>
    </source>
</evidence>
<proteinExistence type="predicted"/>
<comment type="caution">
    <text evidence="1">The sequence shown here is derived from an EMBL/GenBank/DDBJ whole genome shotgun (WGS) entry which is preliminary data.</text>
</comment>
<accession>A0ABR0A601</accession>
<gene>
    <name evidence="1" type="ORF">OUZ56_002541</name>
</gene>
<evidence type="ECO:0000313" key="2">
    <source>
        <dbReference type="Proteomes" id="UP001234178"/>
    </source>
</evidence>
<organism evidence="1 2">
    <name type="scientific">Daphnia magna</name>
    <dbReference type="NCBI Taxonomy" id="35525"/>
    <lineage>
        <taxon>Eukaryota</taxon>
        <taxon>Metazoa</taxon>
        <taxon>Ecdysozoa</taxon>
        <taxon>Arthropoda</taxon>
        <taxon>Crustacea</taxon>
        <taxon>Branchiopoda</taxon>
        <taxon>Diplostraca</taxon>
        <taxon>Cladocera</taxon>
        <taxon>Anomopoda</taxon>
        <taxon>Daphniidae</taxon>
        <taxon>Daphnia</taxon>
    </lineage>
</organism>
<sequence length="75" mass="8458">MTSPVKRNICPQAAAGARSLHRHFCAEIEQARGSACLITDHSARAFNKFMELKCEMEIFDSPGEYAAADSRRRWN</sequence>
<dbReference type="Proteomes" id="UP001234178">
    <property type="component" value="Unassembled WGS sequence"/>
</dbReference>
<protein>
    <submittedName>
        <fullName evidence="1">Uncharacterized protein</fullName>
    </submittedName>
</protein>
<dbReference type="EMBL" id="JAOYFB010000036">
    <property type="protein sequence ID" value="KAK4020576.1"/>
    <property type="molecule type" value="Genomic_DNA"/>
</dbReference>
<name>A0ABR0A601_9CRUS</name>
<keyword evidence="2" id="KW-1185">Reference proteome</keyword>